<gene>
    <name evidence="2" type="ORF">J2W69_002715</name>
</gene>
<organism evidence="2 3">
    <name type="scientific">Rheinheimera soli</name>
    <dbReference type="NCBI Taxonomy" id="443616"/>
    <lineage>
        <taxon>Bacteria</taxon>
        <taxon>Pseudomonadati</taxon>
        <taxon>Pseudomonadota</taxon>
        <taxon>Gammaproteobacteria</taxon>
        <taxon>Chromatiales</taxon>
        <taxon>Chromatiaceae</taxon>
        <taxon>Rheinheimera</taxon>
    </lineage>
</organism>
<dbReference type="Proteomes" id="UP001257909">
    <property type="component" value="Unassembled WGS sequence"/>
</dbReference>
<accession>A0ABU1W1Y7</accession>
<proteinExistence type="predicted"/>
<evidence type="ECO:0000313" key="3">
    <source>
        <dbReference type="Proteomes" id="UP001257909"/>
    </source>
</evidence>
<evidence type="ECO:0000313" key="2">
    <source>
        <dbReference type="EMBL" id="MDR7121758.1"/>
    </source>
</evidence>
<dbReference type="Gene3D" id="3.40.50.1110">
    <property type="entry name" value="SGNH hydrolase"/>
    <property type="match status" value="1"/>
</dbReference>
<reference evidence="2 3" key="1">
    <citation type="submission" date="2023-07" db="EMBL/GenBank/DDBJ databases">
        <title>Sorghum-associated microbial communities from plants grown in Nebraska, USA.</title>
        <authorList>
            <person name="Schachtman D."/>
        </authorList>
    </citation>
    <scope>NUCLEOTIDE SEQUENCE [LARGE SCALE GENOMIC DNA]</scope>
    <source>
        <strain evidence="2 3">4138</strain>
    </source>
</reference>
<keyword evidence="3" id="KW-1185">Reference proteome</keyword>
<protein>
    <recommendedName>
        <fullName evidence="4">SGNH/GDSL hydrolase family protein</fullName>
    </recommendedName>
</protein>
<dbReference type="PROSITE" id="PS51257">
    <property type="entry name" value="PROKAR_LIPOPROTEIN"/>
    <property type="match status" value="1"/>
</dbReference>
<feature type="chain" id="PRO_5047375540" description="SGNH/GDSL hydrolase family protein" evidence="1">
    <location>
        <begin position="22"/>
        <end position="269"/>
    </location>
</feature>
<dbReference type="RefSeq" id="WP_310279343.1">
    <property type="nucleotide sequence ID" value="NZ_JAVDWR010000009.1"/>
</dbReference>
<sequence>MSKISFYFLYVMISCSSLLLSGCGGGSTTQGNPQQIGINFPVGAEVPDNRYVDHYQILVFGNSHVRSHNLTGLIRQFILAGRPGAVVDITVAGDGSYLDERLYNKVDLAFMQSRSWTHVILQGQKYSTTGLNSYPIDDSLIWLRAVKAQGATPVLFPEHGQDGNSTEGSRVHQLHQTIVATEPGCIAPVGLAWDKVWQQEPRMVLHEADGNHAALAGTFLTALVFYQSITGNNAELLGYFPQIPVPAEQQQFLRQMAAATLQQSPACPF</sequence>
<feature type="signal peptide" evidence="1">
    <location>
        <begin position="1"/>
        <end position="21"/>
    </location>
</feature>
<comment type="caution">
    <text evidence="2">The sequence shown here is derived from an EMBL/GenBank/DDBJ whole genome shotgun (WGS) entry which is preliminary data.</text>
</comment>
<evidence type="ECO:0008006" key="4">
    <source>
        <dbReference type="Google" id="ProtNLM"/>
    </source>
</evidence>
<name>A0ABU1W1Y7_9GAMM</name>
<dbReference type="EMBL" id="JAVDWR010000009">
    <property type="protein sequence ID" value="MDR7121758.1"/>
    <property type="molecule type" value="Genomic_DNA"/>
</dbReference>
<keyword evidence="1" id="KW-0732">Signal</keyword>
<dbReference type="InterPro" id="IPR036514">
    <property type="entry name" value="SGNH_hydro_sf"/>
</dbReference>
<evidence type="ECO:0000256" key="1">
    <source>
        <dbReference type="SAM" id="SignalP"/>
    </source>
</evidence>